<name>A0ABQ7RD18_9ASCO</name>
<sequence length="91" mass="10060">MCIGSSQGPEFREVLAPPPPISTAGRCRFRAGLLGSCTLIFREKPREDSGILRGIGGRVDNIRTDLLTQSYRVRHVLDALHQETCPIGREI</sequence>
<gene>
    <name evidence="1" type="ORF">KL946_004161</name>
</gene>
<proteinExistence type="predicted"/>
<accession>A0ABQ7RD18</accession>
<evidence type="ECO:0000313" key="2">
    <source>
        <dbReference type="Proteomes" id="UP000697297"/>
    </source>
</evidence>
<comment type="caution">
    <text evidence="1">The sequence shown here is derived from an EMBL/GenBank/DDBJ whole genome shotgun (WGS) entry which is preliminary data.</text>
</comment>
<reference evidence="1 2" key="1">
    <citation type="journal article" date="2021" name="G3 (Bethesda)">
        <title>Genomic diversity, chromosomal rearrangements, and interspecies hybridization in the ogataea polymorpha species complex.</title>
        <authorList>
            <person name="Hanson S.J."/>
            <person name="Cinneide E.O."/>
            <person name="Salzberg L.I."/>
            <person name="Wolfe K.H."/>
            <person name="McGowan J."/>
            <person name="Fitzpatrick D.A."/>
            <person name="Matlin K."/>
        </authorList>
    </citation>
    <scope>NUCLEOTIDE SEQUENCE [LARGE SCALE GENOMIC DNA]</scope>
    <source>
        <strain evidence="1">81-436-3</strain>
    </source>
</reference>
<dbReference type="Proteomes" id="UP000697297">
    <property type="component" value="Unassembled WGS sequence"/>
</dbReference>
<organism evidence="1 2">
    <name type="scientific">Ogataea haglerorum</name>
    <dbReference type="NCBI Taxonomy" id="1937702"/>
    <lineage>
        <taxon>Eukaryota</taxon>
        <taxon>Fungi</taxon>
        <taxon>Dikarya</taxon>
        <taxon>Ascomycota</taxon>
        <taxon>Saccharomycotina</taxon>
        <taxon>Pichiomycetes</taxon>
        <taxon>Pichiales</taxon>
        <taxon>Pichiaceae</taxon>
        <taxon>Ogataea</taxon>
    </lineage>
</organism>
<evidence type="ECO:0000313" key="1">
    <source>
        <dbReference type="EMBL" id="KAG7763345.1"/>
    </source>
</evidence>
<keyword evidence="2" id="KW-1185">Reference proteome</keyword>
<dbReference type="EMBL" id="JAHLUN010000011">
    <property type="protein sequence ID" value="KAG7763345.1"/>
    <property type="molecule type" value="Genomic_DNA"/>
</dbReference>
<protein>
    <submittedName>
        <fullName evidence="1">Uncharacterized protein</fullName>
    </submittedName>
</protein>